<dbReference type="Pfam" id="PF13489">
    <property type="entry name" value="Methyltransf_23"/>
    <property type="match status" value="1"/>
</dbReference>
<sequence length="371" mass="42453">MSKKDWGAENYYSKDFDWDRLREEVESDPSLQFHLLPYSSKQIANQNEEAQQDSEAWDKFHARHSTGKFFKNDVNKLFFILVSAVPLWLHHIPDDYFVLNVRAEVRSMPSLLTCFWETLERRYLLKEFPELASCEDNSKVLEVGCGNGSTALPILCGLEGIILYACDCSNEALERAKEIVSAANSISAKSRFHPFLCDFSTTGFPSWLACNTCSQSFFQRRHLGFSGANSSYEINDLNPLSSHETKCCIGGVDFVTLIFTLSALPLDRMPKAITQCFTVLKPGGLLLFRDYGLYDMTMLRFEPEKRIGYREYLRSDGTRSYFFCLNTIRSLTAAAGFTEIELEYCCVKSVNRRNGKIMKRVWIHGKFQKSA</sequence>
<evidence type="ECO:0000256" key="1">
    <source>
        <dbReference type="ARBA" id="ARBA00009725"/>
    </source>
</evidence>
<name>A0ABR0WAY6_REHGL</name>
<dbReference type="SUPFAM" id="SSF53335">
    <property type="entry name" value="S-adenosyl-L-methionine-dependent methyltransferases"/>
    <property type="match status" value="1"/>
</dbReference>
<dbReference type="PIRSF" id="PIRSF037755">
    <property type="entry name" value="Mettl2_prd"/>
    <property type="match status" value="1"/>
</dbReference>
<evidence type="ECO:0000256" key="2">
    <source>
        <dbReference type="ARBA" id="ARBA00022603"/>
    </source>
</evidence>
<dbReference type="CDD" id="cd02440">
    <property type="entry name" value="AdoMet_MTases"/>
    <property type="match status" value="1"/>
</dbReference>
<evidence type="ECO:0000256" key="4">
    <source>
        <dbReference type="PIRNR" id="PIRNR037755"/>
    </source>
</evidence>
<comment type="function">
    <text evidence="4">S-adenosyl-L-methionine-dependent methyltransferase.</text>
</comment>
<dbReference type="PANTHER" id="PTHR22809">
    <property type="entry name" value="METHYLTRANSFERASE-RELATED"/>
    <property type="match status" value="1"/>
</dbReference>
<gene>
    <name evidence="5" type="ORF">DH2020_021433</name>
</gene>
<dbReference type="Gene3D" id="3.40.50.150">
    <property type="entry name" value="Vaccinia Virus protein VP39"/>
    <property type="match status" value="1"/>
</dbReference>
<protein>
    <recommendedName>
        <fullName evidence="4">tRNA N(3)-methylcytidine methyltransferase</fullName>
        <ecNumber evidence="4">2.1.1.-</ecNumber>
    </recommendedName>
</protein>
<dbReference type="InterPro" id="IPR029063">
    <property type="entry name" value="SAM-dependent_MTases_sf"/>
</dbReference>
<organism evidence="5 6">
    <name type="scientific">Rehmannia glutinosa</name>
    <name type="common">Chinese foxglove</name>
    <dbReference type="NCBI Taxonomy" id="99300"/>
    <lineage>
        <taxon>Eukaryota</taxon>
        <taxon>Viridiplantae</taxon>
        <taxon>Streptophyta</taxon>
        <taxon>Embryophyta</taxon>
        <taxon>Tracheophyta</taxon>
        <taxon>Spermatophyta</taxon>
        <taxon>Magnoliopsida</taxon>
        <taxon>eudicotyledons</taxon>
        <taxon>Gunneridae</taxon>
        <taxon>Pentapetalae</taxon>
        <taxon>asterids</taxon>
        <taxon>lamiids</taxon>
        <taxon>Lamiales</taxon>
        <taxon>Orobanchaceae</taxon>
        <taxon>Rehmannieae</taxon>
        <taxon>Rehmannia</taxon>
    </lineage>
</organism>
<dbReference type="EMBL" id="JABTTQ020000012">
    <property type="protein sequence ID" value="KAK6144613.1"/>
    <property type="molecule type" value="Genomic_DNA"/>
</dbReference>
<dbReference type="EC" id="2.1.1.-" evidence="4"/>
<proteinExistence type="inferred from homology"/>
<accession>A0ABR0WAY6</accession>
<dbReference type="Proteomes" id="UP001318860">
    <property type="component" value="Unassembled WGS sequence"/>
</dbReference>
<evidence type="ECO:0000313" key="5">
    <source>
        <dbReference type="EMBL" id="KAK6144613.1"/>
    </source>
</evidence>
<evidence type="ECO:0000256" key="3">
    <source>
        <dbReference type="ARBA" id="ARBA00022679"/>
    </source>
</evidence>
<dbReference type="InterPro" id="IPR026113">
    <property type="entry name" value="METTL2/6/8-like"/>
</dbReference>
<comment type="similarity">
    <text evidence="1 4">Belongs to the methyltransferase superfamily. METL family.</text>
</comment>
<reference evidence="5 6" key="1">
    <citation type="journal article" date="2021" name="Comput. Struct. Biotechnol. J.">
        <title>De novo genome assembly of the potent medicinal plant Rehmannia glutinosa using nanopore technology.</title>
        <authorList>
            <person name="Ma L."/>
            <person name="Dong C."/>
            <person name="Song C."/>
            <person name="Wang X."/>
            <person name="Zheng X."/>
            <person name="Niu Y."/>
            <person name="Chen S."/>
            <person name="Feng W."/>
        </authorList>
    </citation>
    <scope>NUCLEOTIDE SEQUENCE [LARGE SCALE GENOMIC DNA]</scope>
    <source>
        <strain evidence="5">DH-2019</strain>
    </source>
</reference>
<comment type="caution">
    <text evidence="5">The sequence shown here is derived from an EMBL/GenBank/DDBJ whole genome shotgun (WGS) entry which is preliminary data.</text>
</comment>
<dbReference type="PANTHER" id="PTHR22809:SF14">
    <property type="entry name" value="TRNA N(3)-METHYLCYTIDINE METHYLTRANSFERASE"/>
    <property type="match status" value="1"/>
</dbReference>
<keyword evidence="2 4" id="KW-0489">Methyltransferase</keyword>
<keyword evidence="3 4" id="KW-0808">Transferase</keyword>
<keyword evidence="6" id="KW-1185">Reference proteome</keyword>
<evidence type="ECO:0000313" key="6">
    <source>
        <dbReference type="Proteomes" id="UP001318860"/>
    </source>
</evidence>